<dbReference type="EMBL" id="JBHTAH010000014">
    <property type="protein sequence ID" value="MFC7070768.1"/>
    <property type="molecule type" value="Genomic_DNA"/>
</dbReference>
<evidence type="ECO:0000313" key="1">
    <source>
        <dbReference type="EMBL" id="MFC7070768.1"/>
    </source>
</evidence>
<keyword evidence="2" id="KW-1185">Reference proteome</keyword>
<dbReference type="RefSeq" id="WP_284030691.1">
    <property type="nucleotide sequence ID" value="NZ_CP126154.1"/>
</dbReference>
<dbReference type="Gene3D" id="2.40.400.10">
    <property type="entry name" value="Acetoacetate decarboxylase-like"/>
    <property type="match status" value="1"/>
</dbReference>
<dbReference type="AlphaFoldDB" id="A0ABD5WCL5"/>
<dbReference type="SUPFAM" id="SSF160104">
    <property type="entry name" value="Acetoacetate decarboxylase-like"/>
    <property type="match status" value="1"/>
</dbReference>
<dbReference type="Pfam" id="PF09844">
    <property type="entry name" value="DUF2071"/>
    <property type="match status" value="1"/>
</dbReference>
<dbReference type="InterPro" id="IPR023375">
    <property type="entry name" value="ADC_dom_sf"/>
</dbReference>
<proteinExistence type="predicted"/>
<reference evidence="1 2" key="1">
    <citation type="journal article" date="2019" name="Int. J. Syst. Evol. Microbiol.">
        <title>The Global Catalogue of Microorganisms (GCM) 10K type strain sequencing project: providing services to taxonomists for standard genome sequencing and annotation.</title>
        <authorList>
            <consortium name="The Broad Institute Genomics Platform"/>
            <consortium name="The Broad Institute Genome Sequencing Center for Infectious Disease"/>
            <person name="Wu L."/>
            <person name="Ma J."/>
        </authorList>
    </citation>
    <scope>NUCLEOTIDE SEQUENCE [LARGE SCALE GENOMIC DNA]</scope>
    <source>
        <strain evidence="1 2">DT31</strain>
    </source>
</reference>
<dbReference type="Proteomes" id="UP001596461">
    <property type="component" value="Unassembled WGS sequence"/>
</dbReference>
<evidence type="ECO:0000313" key="2">
    <source>
        <dbReference type="Proteomes" id="UP001596461"/>
    </source>
</evidence>
<organism evidence="1 2">
    <name type="scientific">Halobaculum lipolyticum</name>
    <dbReference type="NCBI Taxonomy" id="3032001"/>
    <lineage>
        <taxon>Archaea</taxon>
        <taxon>Methanobacteriati</taxon>
        <taxon>Methanobacteriota</taxon>
        <taxon>Stenosarchaea group</taxon>
        <taxon>Halobacteria</taxon>
        <taxon>Halobacteriales</taxon>
        <taxon>Haloferacaceae</taxon>
        <taxon>Halobaculum</taxon>
    </lineage>
</organism>
<accession>A0ABD5WCL5</accession>
<dbReference type="PANTHER" id="PTHR39186:SF1">
    <property type="entry name" value="DUF2071 DOMAIN-CONTAINING PROTEIN"/>
    <property type="match status" value="1"/>
</dbReference>
<protein>
    <submittedName>
        <fullName evidence="1">YqjF family protein</fullName>
    </submittedName>
</protein>
<name>A0ABD5WCL5_9EURY</name>
<dbReference type="PANTHER" id="PTHR39186">
    <property type="entry name" value="DUF2071 FAMILY PROTEIN"/>
    <property type="match status" value="1"/>
</dbReference>
<sequence length="255" mass="27882">MKRRLVEMRWLDALFAHWRVDPETVAARLPESLSVATYDGDAYLGVVPFEMTDIRPRGFPVGLSFPELNLRTYVTDGDTTGVYFFSLDAADPVGVGVARSVFRLPYYRASMDVRRDGDRVAFTSRRRHPGAPDAAFDATYRPAGDTATPEPGSLAAFLVENYRFYTDGRDRIYYGDIAHEPWPLAPAEADVRTNTLFAANGFEEPDGDPILHYSPGADVTADRIRRLPATGGAGGDGVTAGRSGETVAIPVEDGD</sequence>
<gene>
    <name evidence="1" type="ORF">ACFQL9_14045</name>
</gene>
<comment type="caution">
    <text evidence="1">The sequence shown here is derived from an EMBL/GenBank/DDBJ whole genome shotgun (WGS) entry which is preliminary data.</text>
</comment>
<dbReference type="InterPro" id="IPR018644">
    <property type="entry name" value="DUF2071"/>
</dbReference>
<dbReference type="GeneID" id="81125533"/>